<name>A0A7S4K854_9STRA</name>
<protein>
    <recommendedName>
        <fullName evidence="3">ethanolamine kinase</fullName>
        <ecNumber evidence="3">2.7.1.82</ecNumber>
    </recommendedName>
</protein>
<proteinExistence type="inferred from homology"/>
<reference evidence="4" key="1">
    <citation type="submission" date="2021-01" db="EMBL/GenBank/DDBJ databases">
        <authorList>
            <person name="Corre E."/>
            <person name="Pelletier E."/>
            <person name="Niang G."/>
            <person name="Scheremetjew M."/>
            <person name="Finn R."/>
            <person name="Kale V."/>
            <person name="Holt S."/>
            <person name="Cochrane G."/>
            <person name="Meng A."/>
            <person name="Brown T."/>
            <person name="Cohen L."/>
        </authorList>
    </citation>
    <scope>NUCLEOTIDE SEQUENCE</scope>
    <source>
        <strain evidence="4">Isolate 1302-5</strain>
    </source>
</reference>
<sequence length="438" mass="48098">MSPPDYQKARSDASSSDVLSSSYCAFVDSRPYLPNLHVEISSARGASGAANVSVARAAISVVLASRAGGLNRANSALDDANVERLVVSRVSGGITNSLYRVSGLAAFLKDVAGFAGNGVASGKVIKDGEQEEDSVLVRVFGAEGMIDRDVETSTYAALCDAGIAGQYLGRFSNGRIEGWLDGYKTLSKHDFADPSISSAVAIQMARLHRTFVIPVHLQEYHNSEKPAMWMQLHSWMEQAKGYEGRFKTLTDNERAADLDLTRVAAELDHLEREVVPADARVAFCHNDLLAANVMSCPRTGVIQLIDFEYGGVNYVSFDIANHFNEHAGGTDEEDNGVPDYGKFPTESRQEEFVRAYIGAARADRKVDERNVVDGSEQEVQSVLREVHAFVLANHLYWGLWAVNQAAIEGCEGFDYLTYAKNRFCEYYRVKEKFECELA</sequence>
<dbReference type="GO" id="GO:0005737">
    <property type="term" value="C:cytoplasm"/>
    <property type="evidence" value="ECO:0007669"/>
    <property type="project" value="TreeGrafter"/>
</dbReference>
<comment type="pathway">
    <text evidence="1">Phospholipid metabolism; phosphatidylethanolamine biosynthesis; phosphatidylethanolamine from ethanolamine: step 1/3.</text>
</comment>
<organism evidence="4">
    <name type="scientific">Odontella aurita</name>
    <dbReference type="NCBI Taxonomy" id="265563"/>
    <lineage>
        <taxon>Eukaryota</taxon>
        <taxon>Sar</taxon>
        <taxon>Stramenopiles</taxon>
        <taxon>Ochrophyta</taxon>
        <taxon>Bacillariophyta</taxon>
        <taxon>Mediophyceae</taxon>
        <taxon>Biddulphiophycidae</taxon>
        <taxon>Eupodiscales</taxon>
        <taxon>Odontellaceae</taxon>
        <taxon>Odontella</taxon>
    </lineage>
</organism>
<evidence type="ECO:0000256" key="1">
    <source>
        <dbReference type="ARBA" id="ARBA00037883"/>
    </source>
</evidence>
<evidence type="ECO:0000256" key="3">
    <source>
        <dbReference type="ARBA" id="ARBA00038874"/>
    </source>
</evidence>
<dbReference type="PANTHER" id="PTHR22603">
    <property type="entry name" value="CHOLINE/ETHANOALAMINE KINASE"/>
    <property type="match status" value="1"/>
</dbReference>
<dbReference type="Gene3D" id="3.90.1200.10">
    <property type="match status" value="1"/>
</dbReference>
<comment type="similarity">
    <text evidence="2">Belongs to the choline/ethanolamine kinase family.</text>
</comment>
<dbReference type="EC" id="2.7.1.82" evidence="3"/>
<evidence type="ECO:0000256" key="2">
    <source>
        <dbReference type="ARBA" id="ARBA00038211"/>
    </source>
</evidence>
<dbReference type="GO" id="GO:0006646">
    <property type="term" value="P:phosphatidylethanolamine biosynthetic process"/>
    <property type="evidence" value="ECO:0007669"/>
    <property type="project" value="TreeGrafter"/>
</dbReference>
<dbReference type="InterPro" id="IPR011009">
    <property type="entry name" value="Kinase-like_dom_sf"/>
</dbReference>
<dbReference type="Gene3D" id="3.30.200.20">
    <property type="entry name" value="Phosphorylase Kinase, domain 1"/>
    <property type="match status" value="1"/>
</dbReference>
<evidence type="ECO:0000313" key="4">
    <source>
        <dbReference type="EMBL" id="CAE2286688.1"/>
    </source>
</evidence>
<accession>A0A7S4K854</accession>
<dbReference type="EMBL" id="HBKQ01059746">
    <property type="protein sequence ID" value="CAE2286688.1"/>
    <property type="molecule type" value="Transcribed_RNA"/>
</dbReference>
<dbReference type="GO" id="GO:0004305">
    <property type="term" value="F:ethanolamine kinase activity"/>
    <property type="evidence" value="ECO:0007669"/>
    <property type="project" value="UniProtKB-EC"/>
</dbReference>
<gene>
    <name evidence="4" type="ORF">OAUR00152_LOCUS40781</name>
</gene>
<dbReference type="PANTHER" id="PTHR22603:SF66">
    <property type="entry name" value="ETHANOLAMINE KINASE"/>
    <property type="match status" value="1"/>
</dbReference>
<dbReference type="AlphaFoldDB" id="A0A7S4K854"/>
<dbReference type="CDD" id="cd05157">
    <property type="entry name" value="ETNK_euk"/>
    <property type="match status" value="1"/>
</dbReference>
<dbReference type="Pfam" id="PF01633">
    <property type="entry name" value="Choline_kinase"/>
    <property type="match status" value="1"/>
</dbReference>
<dbReference type="SUPFAM" id="SSF56112">
    <property type="entry name" value="Protein kinase-like (PK-like)"/>
    <property type="match status" value="1"/>
</dbReference>